<keyword evidence="4" id="KW-0813">Transport</keyword>
<keyword evidence="9" id="KW-0811">Translocation</keyword>
<dbReference type="InterPro" id="IPR011553">
    <property type="entry name" value="Sec62_asco"/>
</dbReference>
<protein>
    <recommendedName>
        <fullName evidence="3">Translocation protein SEC62</fullName>
    </recommendedName>
</protein>
<feature type="transmembrane region" description="Helical" evidence="11">
    <location>
        <begin position="145"/>
        <end position="163"/>
    </location>
</feature>
<dbReference type="Proteomes" id="UP001150569">
    <property type="component" value="Unassembled WGS sequence"/>
</dbReference>
<keyword evidence="5 11" id="KW-0812">Transmembrane</keyword>
<keyword evidence="6" id="KW-0256">Endoplasmic reticulum</keyword>
<keyword evidence="8 11" id="KW-1133">Transmembrane helix</keyword>
<evidence type="ECO:0000256" key="5">
    <source>
        <dbReference type="ARBA" id="ARBA00022692"/>
    </source>
</evidence>
<evidence type="ECO:0000313" key="12">
    <source>
        <dbReference type="EMBL" id="KAJ1926812.1"/>
    </source>
</evidence>
<dbReference type="Pfam" id="PF03839">
    <property type="entry name" value="Sec62"/>
    <property type="match status" value="1"/>
</dbReference>
<comment type="caution">
    <text evidence="12">The sequence shown here is derived from an EMBL/GenBank/DDBJ whole genome shotgun (WGS) entry which is preliminary data.</text>
</comment>
<dbReference type="PANTHER" id="PTHR12443">
    <property type="entry name" value="TRANSLOCATION PROTEIN SEC62"/>
    <property type="match status" value="1"/>
</dbReference>
<evidence type="ECO:0000256" key="4">
    <source>
        <dbReference type="ARBA" id="ARBA00022448"/>
    </source>
</evidence>
<evidence type="ECO:0000256" key="11">
    <source>
        <dbReference type="SAM" id="Phobius"/>
    </source>
</evidence>
<evidence type="ECO:0000256" key="9">
    <source>
        <dbReference type="ARBA" id="ARBA00023010"/>
    </source>
</evidence>
<evidence type="ECO:0000256" key="3">
    <source>
        <dbReference type="ARBA" id="ARBA00021257"/>
    </source>
</evidence>
<dbReference type="EMBL" id="JANBPT010000149">
    <property type="protein sequence ID" value="KAJ1926812.1"/>
    <property type="molecule type" value="Genomic_DNA"/>
</dbReference>
<dbReference type="GO" id="GO:0031204">
    <property type="term" value="P:post-translational protein targeting to membrane, translocation"/>
    <property type="evidence" value="ECO:0007669"/>
    <property type="project" value="TreeGrafter"/>
</dbReference>
<comment type="subcellular location">
    <subcellularLocation>
        <location evidence="1">Endoplasmic reticulum membrane</location>
        <topology evidence="1">Multi-pass membrane protein</topology>
    </subcellularLocation>
</comment>
<reference evidence="12" key="1">
    <citation type="submission" date="2022-07" db="EMBL/GenBank/DDBJ databases">
        <title>Phylogenomic reconstructions and comparative analyses of Kickxellomycotina fungi.</title>
        <authorList>
            <person name="Reynolds N.K."/>
            <person name="Stajich J.E."/>
            <person name="Barry K."/>
            <person name="Grigoriev I.V."/>
            <person name="Crous P."/>
            <person name="Smith M.E."/>
        </authorList>
    </citation>
    <scope>NUCLEOTIDE SEQUENCE</scope>
    <source>
        <strain evidence="12">RSA 861</strain>
    </source>
</reference>
<dbReference type="PANTHER" id="PTHR12443:SF9">
    <property type="entry name" value="TRANSLOCATION PROTEIN SEC62"/>
    <property type="match status" value="1"/>
</dbReference>
<comment type="similarity">
    <text evidence="2">Belongs to the SEC62 family.</text>
</comment>
<evidence type="ECO:0000256" key="7">
    <source>
        <dbReference type="ARBA" id="ARBA00022927"/>
    </source>
</evidence>
<evidence type="ECO:0000256" key="10">
    <source>
        <dbReference type="ARBA" id="ARBA00023136"/>
    </source>
</evidence>
<keyword evidence="13" id="KW-1185">Reference proteome</keyword>
<evidence type="ECO:0000256" key="2">
    <source>
        <dbReference type="ARBA" id="ARBA00010604"/>
    </source>
</evidence>
<dbReference type="GO" id="GO:0005789">
    <property type="term" value="C:endoplasmic reticulum membrane"/>
    <property type="evidence" value="ECO:0007669"/>
    <property type="project" value="UniProtKB-SubCell"/>
</dbReference>
<organism evidence="12 13">
    <name type="scientific">Tieghemiomyces parasiticus</name>
    <dbReference type="NCBI Taxonomy" id="78921"/>
    <lineage>
        <taxon>Eukaryota</taxon>
        <taxon>Fungi</taxon>
        <taxon>Fungi incertae sedis</taxon>
        <taxon>Zoopagomycota</taxon>
        <taxon>Kickxellomycotina</taxon>
        <taxon>Dimargaritomycetes</taxon>
        <taxon>Dimargaritales</taxon>
        <taxon>Dimargaritaceae</taxon>
        <taxon>Tieghemiomyces</taxon>
    </lineage>
</organism>
<keyword evidence="10 11" id="KW-0472">Membrane</keyword>
<gene>
    <name evidence="12" type="primary">SEC62</name>
    <name evidence="12" type="ORF">IWQ60_003477</name>
</gene>
<evidence type="ECO:0000313" key="13">
    <source>
        <dbReference type="Proteomes" id="UP001150569"/>
    </source>
</evidence>
<sequence length="235" mass="26142">MNEAPKELLNVAKYLRDPAQSGLRLREGVVNGRRVEYFKGKSAVNAILKDSFAHKSRPSASDREEASEILADLVRYQFVVRCDRSSESDTRMLRLNPQQTFNEDSYYAWLYEGSQWIVVLGGIGLVAVVLAGVMFPLWPPILRDGAWYLSVAGLGFLGFLFVLSIVRLILYVITVVVASPGLWLFPNLFEDVGFFESFVPLYAWDTPKKPAAVAGKQAQSAVAEGETGEETKKEA</sequence>
<dbReference type="InterPro" id="IPR004728">
    <property type="entry name" value="Sec62"/>
</dbReference>
<dbReference type="NCBIfam" id="TIGR00869">
    <property type="entry name" value="sec62"/>
    <property type="match status" value="1"/>
</dbReference>
<proteinExistence type="inferred from homology"/>
<name>A0A9W8AFH3_9FUNG</name>
<accession>A0A9W8AFH3</accession>
<dbReference type="OrthoDB" id="200187at2759"/>
<evidence type="ECO:0000256" key="6">
    <source>
        <dbReference type="ARBA" id="ARBA00022824"/>
    </source>
</evidence>
<evidence type="ECO:0000256" key="1">
    <source>
        <dbReference type="ARBA" id="ARBA00004477"/>
    </source>
</evidence>
<evidence type="ECO:0000256" key="8">
    <source>
        <dbReference type="ARBA" id="ARBA00022989"/>
    </source>
</evidence>
<dbReference type="AlphaFoldDB" id="A0A9W8AFH3"/>
<keyword evidence="7" id="KW-0653">Protein transport</keyword>
<feature type="transmembrane region" description="Helical" evidence="11">
    <location>
        <begin position="116"/>
        <end position="139"/>
    </location>
</feature>